<feature type="region of interest" description="Disordered" evidence="1">
    <location>
        <begin position="1"/>
        <end position="37"/>
    </location>
</feature>
<reference evidence="2" key="1">
    <citation type="submission" date="2024-07" db="EMBL/GenBank/DDBJ databases">
        <title>Complete genome sequences of cellulolytic bacteria, Kitasatospora sp. CMC57 and Streptomyces sp. CMC78, isolated from Japanese agricultural soil.</title>
        <authorList>
            <person name="Hashimoto T."/>
            <person name="Ito M."/>
            <person name="Iwamoto M."/>
            <person name="Fukahori D."/>
            <person name="Shoda T."/>
            <person name="Sakoda M."/>
            <person name="Morohoshi T."/>
            <person name="Mitsuboshi M."/>
            <person name="Nishizawa T."/>
        </authorList>
    </citation>
    <scope>NUCLEOTIDE SEQUENCE</scope>
    <source>
        <strain evidence="2">CMC57</strain>
    </source>
</reference>
<dbReference type="AlphaFoldDB" id="A0AB33K5B6"/>
<protein>
    <submittedName>
        <fullName evidence="2">Uncharacterized protein</fullName>
    </submittedName>
</protein>
<feature type="compositionally biased region" description="Gly residues" evidence="1">
    <location>
        <begin position="341"/>
        <end position="352"/>
    </location>
</feature>
<gene>
    <name evidence="2" type="ORF">KCMC57_63640</name>
</gene>
<name>A0AB33K5B6_9ACTN</name>
<feature type="region of interest" description="Disordered" evidence="1">
    <location>
        <begin position="188"/>
        <end position="233"/>
    </location>
</feature>
<proteinExistence type="predicted"/>
<evidence type="ECO:0000256" key="1">
    <source>
        <dbReference type="SAM" id="MobiDB-lite"/>
    </source>
</evidence>
<feature type="compositionally biased region" description="Pro residues" evidence="1">
    <location>
        <begin position="217"/>
        <end position="228"/>
    </location>
</feature>
<dbReference type="EMBL" id="AP035881">
    <property type="protein sequence ID" value="BFP49996.1"/>
    <property type="molecule type" value="Genomic_DNA"/>
</dbReference>
<accession>A0AB33K5B6</accession>
<evidence type="ECO:0000313" key="2">
    <source>
        <dbReference type="EMBL" id="BFP49996.1"/>
    </source>
</evidence>
<sequence>MEQVPVQDPVEVGGVLRRQGDLPEGAGGPAGPDECDAGVDAGPPVEFARADQGELGGGEAEPLGGLGEPQVAAAVLLLGDVALGQVQGQLGEPGRGAVPHVERVGRQEDPADAAAAQEVEYLCHAGMGGHGASSEDRLVVEDHCLYCVRHGTRPPCPTVVGRFVLLGDLMISHRADTWGVLGAQGLLRPRSPPRLGPLDLVPAPCIPSTRRPRPDPRTGPPPNSPTPRAPGGRLRRLRAFVELHRPSTGTEQAAQQLAACARLWQQPGQGGNGRAWERRWRTFPTVLVVLTGTQAASVTTAVEDLLLAAEENPATTELLAARLEDLTQHGPAAPVWHPLSGEGGPQAGWTGL</sequence>
<feature type="region of interest" description="Disordered" evidence="1">
    <location>
        <begin position="332"/>
        <end position="352"/>
    </location>
</feature>
<organism evidence="2">
    <name type="scientific">Kitasatospora sp. CMC57</name>
    <dbReference type="NCBI Taxonomy" id="3231513"/>
    <lineage>
        <taxon>Bacteria</taxon>
        <taxon>Bacillati</taxon>
        <taxon>Actinomycetota</taxon>
        <taxon>Actinomycetes</taxon>
        <taxon>Kitasatosporales</taxon>
        <taxon>Streptomycetaceae</taxon>
        <taxon>Kitasatospora</taxon>
    </lineage>
</organism>